<dbReference type="Proteomes" id="UP001058974">
    <property type="component" value="Chromosome 1"/>
</dbReference>
<comment type="caution">
    <text evidence="1">The sequence shown here is derived from an EMBL/GenBank/DDBJ whole genome shotgun (WGS) entry which is preliminary data.</text>
</comment>
<reference evidence="1 2" key="1">
    <citation type="journal article" date="2022" name="Nat. Genet.">
        <title>Improved pea reference genome and pan-genome highlight genomic features and evolutionary characteristics.</title>
        <authorList>
            <person name="Yang T."/>
            <person name="Liu R."/>
            <person name="Luo Y."/>
            <person name="Hu S."/>
            <person name="Wang D."/>
            <person name="Wang C."/>
            <person name="Pandey M.K."/>
            <person name="Ge S."/>
            <person name="Xu Q."/>
            <person name="Li N."/>
            <person name="Li G."/>
            <person name="Huang Y."/>
            <person name="Saxena R.K."/>
            <person name="Ji Y."/>
            <person name="Li M."/>
            <person name="Yan X."/>
            <person name="He Y."/>
            <person name="Liu Y."/>
            <person name="Wang X."/>
            <person name="Xiang C."/>
            <person name="Varshney R.K."/>
            <person name="Ding H."/>
            <person name="Gao S."/>
            <person name="Zong X."/>
        </authorList>
    </citation>
    <scope>NUCLEOTIDE SEQUENCE [LARGE SCALE GENOMIC DNA]</scope>
    <source>
        <strain evidence="1 2">cv. Zhongwan 6</strain>
    </source>
</reference>
<protein>
    <submittedName>
        <fullName evidence="1">Uncharacterized protein</fullName>
    </submittedName>
</protein>
<sequence>MRDLRVKIEVLQYASYKVVPYQYNATMVKDGQEVPLPTTNFVVSSADVTKVTHSGRVFGPMFPKDVEDGSVGKKVEVPALDPVSARKKAHREALQRVLEQASVEHDVTVDLFDHIMANITSCNNLSFCDEELPEEARNHNLALHISMNCKDDALSNVLVDTGSSLNVFPKSTLSKLSYQGAPMRYNGVILKAFDGSHKTVIGEVDLPVKIGPSDFQITFQVIDIHLAYNCLLGRPWIHEAGVVTSTLHQKLKFVKNRKLVIVGEEKELLVSHLSSFSYAAVEDEVGTPFQALSIAVEKRVGAPISSLKDARRIFEEGIVDQ</sequence>
<accession>A0A9D5BL75</accession>
<dbReference type="AlphaFoldDB" id="A0A9D5BL75"/>
<proteinExistence type="predicted"/>
<dbReference type="PANTHER" id="PTHR33240">
    <property type="entry name" value="OS08G0508500 PROTEIN"/>
    <property type="match status" value="1"/>
</dbReference>
<dbReference type="InterPro" id="IPR001969">
    <property type="entry name" value="Aspartic_peptidase_AS"/>
</dbReference>
<gene>
    <name evidence="1" type="ORF">KIW84_013882</name>
</gene>
<dbReference type="PROSITE" id="PS00141">
    <property type="entry name" value="ASP_PROTEASE"/>
    <property type="match status" value="1"/>
</dbReference>
<dbReference type="PANTHER" id="PTHR33240:SF15">
    <property type="entry name" value="GAG-PRO-LIKE PROTEIN"/>
    <property type="match status" value="1"/>
</dbReference>
<dbReference type="Gene3D" id="2.40.70.10">
    <property type="entry name" value="Acid Proteases"/>
    <property type="match status" value="1"/>
</dbReference>
<dbReference type="GO" id="GO:0006508">
    <property type="term" value="P:proteolysis"/>
    <property type="evidence" value="ECO:0007669"/>
    <property type="project" value="InterPro"/>
</dbReference>
<dbReference type="Gramene" id="Psat01G0388200-T1">
    <property type="protein sequence ID" value="KAI5445814.1"/>
    <property type="gene ID" value="KIW84_013882"/>
</dbReference>
<evidence type="ECO:0000313" key="2">
    <source>
        <dbReference type="Proteomes" id="UP001058974"/>
    </source>
</evidence>
<keyword evidence="2" id="KW-1185">Reference proteome</keyword>
<dbReference type="CDD" id="cd00303">
    <property type="entry name" value="retropepsin_like"/>
    <property type="match status" value="1"/>
</dbReference>
<dbReference type="SUPFAM" id="SSF50630">
    <property type="entry name" value="Acid proteases"/>
    <property type="match status" value="1"/>
</dbReference>
<dbReference type="EMBL" id="JAMSHJ010000001">
    <property type="protein sequence ID" value="KAI5445814.1"/>
    <property type="molecule type" value="Genomic_DNA"/>
</dbReference>
<dbReference type="InterPro" id="IPR021109">
    <property type="entry name" value="Peptidase_aspartic_dom_sf"/>
</dbReference>
<organism evidence="1 2">
    <name type="scientific">Pisum sativum</name>
    <name type="common">Garden pea</name>
    <name type="synonym">Lathyrus oleraceus</name>
    <dbReference type="NCBI Taxonomy" id="3888"/>
    <lineage>
        <taxon>Eukaryota</taxon>
        <taxon>Viridiplantae</taxon>
        <taxon>Streptophyta</taxon>
        <taxon>Embryophyta</taxon>
        <taxon>Tracheophyta</taxon>
        <taxon>Spermatophyta</taxon>
        <taxon>Magnoliopsida</taxon>
        <taxon>eudicotyledons</taxon>
        <taxon>Gunneridae</taxon>
        <taxon>Pentapetalae</taxon>
        <taxon>rosids</taxon>
        <taxon>fabids</taxon>
        <taxon>Fabales</taxon>
        <taxon>Fabaceae</taxon>
        <taxon>Papilionoideae</taxon>
        <taxon>50 kb inversion clade</taxon>
        <taxon>NPAAA clade</taxon>
        <taxon>Hologalegina</taxon>
        <taxon>IRL clade</taxon>
        <taxon>Fabeae</taxon>
        <taxon>Lathyrus</taxon>
    </lineage>
</organism>
<name>A0A9D5BL75_PEA</name>
<evidence type="ECO:0000313" key="1">
    <source>
        <dbReference type="EMBL" id="KAI5445814.1"/>
    </source>
</evidence>
<dbReference type="GO" id="GO:0004190">
    <property type="term" value="F:aspartic-type endopeptidase activity"/>
    <property type="evidence" value="ECO:0007669"/>
    <property type="project" value="InterPro"/>
</dbReference>